<dbReference type="EMBL" id="QOWE01000016">
    <property type="protein sequence ID" value="RCR67897.1"/>
    <property type="molecule type" value="Genomic_DNA"/>
</dbReference>
<proteinExistence type="predicted"/>
<dbReference type="Proteomes" id="UP000253383">
    <property type="component" value="Unassembled WGS sequence"/>
</dbReference>
<dbReference type="AlphaFoldDB" id="A0A368JJR1"/>
<organism evidence="2 3">
    <name type="scientific">Larkinella punicea</name>
    <dbReference type="NCBI Taxonomy" id="2315727"/>
    <lineage>
        <taxon>Bacteria</taxon>
        <taxon>Pseudomonadati</taxon>
        <taxon>Bacteroidota</taxon>
        <taxon>Cytophagia</taxon>
        <taxon>Cytophagales</taxon>
        <taxon>Spirosomataceae</taxon>
        <taxon>Larkinella</taxon>
    </lineage>
</organism>
<evidence type="ECO:0000313" key="3">
    <source>
        <dbReference type="Proteomes" id="UP000253383"/>
    </source>
</evidence>
<keyword evidence="3" id="KW-1185">Reference proteome</keyword>
<evidence type="ECO:0000256" key="1">
    <source>
        <dbReference type="SAM" id="MobiDB-lite"/>
    </source>
</evidence>
<gene>
    <name evidence="2" type="ORF">DUE52_19425</name>
</gene>
<sequence>MAVFLFLLDCKPASREDDSPKPRLEPGFGKSKERPVGTPFVWPKGITLIGKPGTDYDCQQEAGREHEYGNGGAVILCLNFYNSTNQPITIQLPPGLLFISKSGNVQNGILPSRVSIEVPAKERYLALLFLYCVNLDRETSSPGDEYEEQPIVTRHPGMEQLYQLLANKKANFEDYPKRRADPNTLNAAICVTSAVHSIADGKPIREKTLQQIKDLPNK</sequence>
<accession>A0A368JJR1</accession>
<name>A0A368JJR1_9BACT</name>
<comment type="caution">
    <text evidence="2">The sequence shown here is derived from an EMBL/GenBank/DDBJ whole genome shotgun (WGS) entry which is preliminary data.</text>
</comment>
<reference evidence="2 3" key="1">
    <citation type="submission" date="2018-07" db="EMBL/GenBank/DDBJ databases">
        <title>Genome analysis of Larkinella rosea.</title>
        <authorList>
            <person name="Zhou Z."/>
            <person name="Wang G."/>
        </authorList>
    </citation>
    <scope>NUCLEOTIDE SEQUENCE [LARGE SCALE GENOMIC DNA]</scope>
    <source>
        <strain evidence="3">zzj9</strain>
    </source>
</reference>
<evidence type="ECO:0000313" key="2">
    <source>
        <dbReference type="EMBL" id="RCR67897.1"/>
    </source>
</evidence>
<protein>
    <submittedName>
        <fullName evidence="2">Uncharacterized protein</fullName>
    </submittedName>
</protein>
<feature type="region of interest" description="Disordered" evidence="1">
    <location>
        <begin position="15"/>
        <end position="35"/>
    </location>
</feature>